<proteinExistence type="predicted"/>
<feature type="compositionally biased region" description="Basic and acidic residues" evidence="1">
    <location>
        <begin position="132"/>
        <end position="141"/>
    </location>
</feature>
<gene>
    <name evidence="2" type="ORF">ABMA28_013082</name>
</gene>
<accession>A0ABD0S3R7</accession>
<evidence type="ECO:0000313" key="3">
    <source>
        <dbReference type="Proteomes" id="UP001549921"/>
    </source>
</evidence>
<feature type="region of interest" description="Disordered" evidence="1">
    <location>
        <begin position="115"/>
        <end position="168"/>
    </location>
</feature>
<protein>
    <submittedName>
        <fullName evidence="2">Uncharacterized protein</fullName>
    </submittedName>
</protein>
<dbReference type="EMBL" id="JBEDNZ010000031">
    <property type="protein sequence ID" value="KAL0808644.1"/>
    <property type="molecule type" value="Genomic_DNA"/>
</dbReference>
<organism evidence="2 3">
    <name type="scientific">Loxostege sticticalis</name>
    <name type="common">Beet webworm moth</name>
    <dbReference type="NCBI Taxonomy" id="481309"/>
    <lineage>
        <taxon>Eukaryota</taxon>
        <taxon>Metazoa</taxon>
        <taxon>Ecdysozoa</taxon>
        <taxon>Arthropoda</taxon>
        <taxon>Hexapoda</taxon>
        <taxon>Insecta</taxon>
        <taxon>Pterygota</taxon>
        <taxon>Neoptera</taxon>
        <taxon>Endopterygota</taxon>
        <taxon>Lepidoptera</taxon>
        <taxon>Glossata</taxon>
        <taxon>Ditrysia</taxon>
        <taxon>Pyraloidea</taxon>
        <taxon>Crambidae</taxon>
        <taxon>Pyraustinae</taxon>
        <taxon>Loxostege</taxon>
    </lineage>
</organism>
<comment type="caution">
    <text evidence="2">The sequence shown here is derived from an EMBL/GenBank/DDBJ whole genome shotgun (WGS) entry which is preliminary data.</text>
</comment>
<evidence type="ECO:0000256" key="1">
    <source>
        <dbReference type="SAM" id="MobiDB-lite"/>
    </source>
</evidence>
<dbReference type="Proteomes" id="UP001549921">
    <property type="component" value="Unassembled WGS sequence"/>
</dbReference>
<feature type="compositionally biased region" description="Basic residues" evidence="1">
    <location>
        <begin position="142"/>
        <end position="151"/>
    </location>
</feature>
<name>A0ABD0S3R7_LOXSC</name>
<evidence type="ECO:0000313" key="2">
    <source>
        <dbReference type="EMBL" id="KAL0808644.1"/>
    </source>
</evidence>
<dbReference type="AlphaFoldDB" id="A0ABD0S3R7"/>
<reference evidence="2 3" key="1">
    <citation type="submission" date="2024-06" db="EMBL/GenBank/DDBJ databases">
        <title>A chromosome-level genome assembly of beet webworm, Loxostege sticticalis.</title>
        <authorList>
            <person name="Zhang Y."/>
        </authorList>
    </citation>
    <scope>NUCLEOTIDE SEQUENCE [LARGE SCALE GENOMIC DNA]</scope>
    <source>
        <strain evidence="2">AQ028</strain>
        <tissue evidence="2">Male pupae</tissue>
    </source>
</reference>
<sequence>MTTPKDKDLNCGNLIRQQPNVTVNKEIATEIGRNYRTLPIFEKGMHEYTYIKHYSLKNNEYLKCHWEKLKRNIEGRVYAPFQFLDIRDYHFYNCRTRLIPALSIHTKTDFRRKLKPGPGVDHIGQMPIPQELHLKRGEKKIEKKKKRPMSKKGKEDEKRQTEDKKAKE</sequence>
<feature type="compositionally biased region" description="Basic and acidic residues" evidence="1">
    <location>
        <begin position="152"/>
        <end position="168"/>
    </location>
</feature>